<gene>
    <name evidence="1" type="ORF">BIY20_11135</name>
</gene>
<dbReference type="EMBL" id="MJMH01000180">
    <property type="protein sequence ID" value="OLQ89902.1"/>
    <property type="molecule type" value="Genomic_DNA"/>
</dbReference>
<comment type="caution">
    <text evidence="1">The sequence shown here is derived from an EMBL/GenBank/DDBJ whole genome shotgun (WGS) entry which is preliminary data.</text>
</comment>
<reference evidence="1 2" key="1">
    <citation type="submission" date="2016-09" db="EMBL/GenBank/DDBJ databases">
        <title>Genomic Taxonomy of the Vibrionaceae.</title>
        <authorList>
            <person name="Gonzalez-Castillo A."/>
            <person name="Gomez-Gil B."/>
            <person name="Enciso-Ibarra K."/>
        </authorList>
    </citation>
    <scope>NUCLEOTIDE SEQUENCE [LARGE SCALE GENOMIC DNA]</scope>
    <source>
        <strain evidence="1 2">CAIM 1902</strain>
    </source>
</reference>
<accession>A0ABX3FDB4</accession>
<dbReference type="Proteomes" id="UP000186039">
    <property type="component" value="Unassembled WGS sequence"/>
</dbReference>
<keyword evidence="2" id="KW-1185">Reference proteome</keyword>
<organism evidence="1 2">
    <name type="scientific">Vibrio panuliri</name>
    <dbReference type="NCBI Taxonomy" id="1381081"/>
    <lineage>
        <taxon>Bacteria</taxon>
        <taxon>Pseudomonadati</taxon>
        <taxon>Pseudomonadota</taxon>
        <taxon>Gammaproteobacteria</taxon>
        <taxon>Vibrionales</taxon>
        <taxon>Vibrionaceae</taxon>
        <taxon>Vibrio</taxon>
    </lineage>
</organism>
<name>A0ABX3FDB4_9VIBR</name>
<dbReference type="InterPro" id="IPR017645">
    <property type="entry name" value="Dnd_assoc_1"/>
</dbReference>
<protein>
    <submittedName>
        <fullName evidence="1">DNA phosphorothioation-dependent restriction protein DptG</fullName>
    </submittedName>
</protein>
<evidence type="ECO:0000313" key="2">
    <source>
        <dbReference type="Proteomes" id="UP000186039"/>
    </source>
</evidence>
<dbReference type="RefSeq" id="WP_075715410.1">
    <property type="nucleotide sequence ID" value="NZ_MJMH01000180.1"/>
</dbReference>
<evidence type="ECO:0000313" key="1">
    <source>
        <dbReference type="EMBL" id="OLQ89902.1"/>
    </source>
</evidence>
<proteinExistence type="predicted"/>
<dbReference type="NCBIfam" id="TIGR03236">
    <property type="entry name" value="dnd_assoc_1"/>
    <property type="match status" value="1"/>
</dbReference>
<sequence>MIVAQIRADLPQASKDVNPSNALSSYFPIRTSDRKNKEIFDWDTVLGFTVKNAYRKYQELDVEAFKSGVEARFIGKLVGEKFWLVLDKMYFEREGFYNIAPEFLLFKANKKQGATASSRLGDMYSSLMQDFLPTEKLNVSMNFLERELYEELKEQLKKQSGNKESKSKKNEQVIGNNEYPYLPFLTKHFQQDLHFLEEHPKYLLSKFTDFLRLYAVLYTSQLALNLGSWREGKPGPKRCYFILESEKASEERTNVKDFGFGQLNRAMHNIFPYLAMSDSLQIPKARKQPIWKLAQQLQESPELAEKLSNYAEAFNERRGLDQKIVQTKDPLAALEQLLKLSKDEFGRGMSKHSINNEYVQTIQRELCSNFIYSRGRIGKVLVINQDYLMLLTNLVIGKQEKMRFHELVLAFESRGVFLDKQSHAALIEFYERIGNVEKMSDSGDAVYVRKTI</sequence>